<comment type="caution">
    <text evidence="1">The sequence shown here is derived from an EMBL/GenBank/DDBJ whole genome shotgun (WGS) entry which is preliminary data.</text>
</comment>
<protein>
    <recommendedName>
        <fullName evidence="3">F-box domain-containing protein</fullName>
    </recommendedName>
</protein>
<sequence length="184" mass="21520">PTQLTHVCHQWREIALSTPSLWRAIMIPFRRDESWDLDFVQTWLRRSGSCPLSLHMDEPPESTVWSPTRVFKMIVHHCVRWEYLSLYLRNWCNDLLEIAGPMPLLREMKLDASRGNWDDYPRSPLPMVFYEMPRLHSVTFVDYTFPSIGFPWSQLTSLTGSLIGIVVGDCTELLQQTVNLVHCN</sequence>
<dbReference type="Proteomes" id="UP001219525">
    <property type="component" value="Unassembled WGS sequence"/>
</dbReference>
<name>A0AAD6YBR8_9AGAR</name>
<feature type="non-terminal residue" evidence="1">
    <location>
        <position position="1"/>
    </location>
</feature>
<proteinExistence type="predicted"/>
<gene>
    <name evidence="1" type="ORF">GGX14DRAFT_318172</name>
</gene>
<reference evidence="1" key="1">
    <citation type="submission" date="2023-03" db="EMBL/GenBank/DDBJ databases">
        <title>Massive genome expansion in bonnet fungi (Mycena s.s.) driven by repeated elements and novel gene families across ecological guilds.</title>
        <authorList>
            <consortium name="Lawrence Berkeley National Laboratory"/>
            <person name="Harder C.B."/>
            <person name="Miyauchi S."/>
            <person name="Viragh M."/>
            <person name="Kuo A."/>
            <person name="Thoen E."/>
            <person name="Andreopoulos B."/>
            <person name="Lu D."/>
            <person name="Skrede I."/>
            <person name="Drula E."/>
            <person name="Henrissat B."/>
            <person name="Morin E."/>
            <person name="Kohler A."/>
            <person name="Barry K."/>
            <person name="LaButti K."/>
            <person name="Morin E."/>
            <person name="Salamov A."/>
            <person name="Lipzen A."/>
            <person name="Mereny Z."/>
            <person name="Hegedus B."/>
            <person name="Baldrian P."/>
            <person name="Stursova M."/>
            <person name="Weitz H."/>
            <person name="Taylor A."/>
            <person name="Grigoriev I.V."/>
            <person name="Nagy L.G."/>
            <person name="Martin F."/>
            <person name="Kauserud H."/>
        </authorList>
    </citation>
    <scope>NUCLEOTIDE SEQUENCE</scope>
    <source>
        <strain evidence="1">9144</strain>
    </source>
</reference>
<accession>A0AAD6YBR8</accession>
<feature type="non-terminal residue" evidence="1">
    <location>
        <position position="184"/>
    </location>
</feature>
<dbReference type="EMBL" id="JARJCW010000060">
    <property type="protein sequence ID" value="KAJ7201157.1"/>
    <property type="molecule type" value="Genomic_DNA"/>
</dbReference>
<evidence type="ECO:0000313" key="1">
    <source>
        <dbReference type="EMBL" id="KAJ7201157.1"/>
    </source>
</evidence>
<keyword evidence="2" id="KW-1185">Reference proteome</keyword>
<organism evidence="1 2">
    <name type="scientific">Mycena pura</name>
    <dbReference type="NCBI Taxonomy" id="153505"/>
    <lineage>
        <taxon>Eukaryota</taxon>
        <taxon>Fungi</taxon>
        <taxon>Dikarya</taxon>
        <taxon>Basidiomycota</taxon>
        <taxon>Agaricomycotina</taxon>
        <taxon>Agaricomycetes</taxon>
        <taxon>Agaricomycetidae</taxon>
        <taxon>Agaricales</taxon>
        <taxon>Marasmiineae</taxon>
        <taxon>Mycenaceae</taxon>
        <taxon>Mycena</taxon>
    </lineage>
</organism>
<evidence type="ECO:0008006" key="3">
    <source>
        <dbReference type="Google" id="ProtNLM"/>
    </source>
</evidence>
<evidence type="ECO:0000313" key="2">
    <source>
        <dbReference type="Proteomes" id="UP001219525"/>
    </source>
</evidence>
<dbReference type="AlphaFoldDB" id="A0AAD6YBR8"/>